<feature type="region of interest" description="Disordered" evidence="1">
    <location>
        <begin position="87"/>
        <end position="193"/>
    </location>
</feature>
<dbReference type="Proteomes" id="UP000094043">
    <property type="component" value="Chromosome 4"/>
</dbReference>
<proteinExistence type="predicted"/>
<feature type="region of interest" description="Disordered" evidence="1">
    <location>
        <begin position="239"/>
        <end position="305"/>
    </location>
</feature>
<feature type="compositionally biased region" description="Basic and acidic residues" evidence="1">
    <location>
        <begin position="175"/>
        <end position="193"/>
    </location>
</feature>
<reference evidence="2" key="1">
    <citation type="submission" date="2016-06" db="EMBL/GenBank/DDBJ databases">
        <authorList>
            <person name="Cuomo C."/>
            <person name="Litvintseva A."/>
            <person name="Heitman J."/>
            <person name="Chen Y."/>
            <person name="Sun S."/>
            <person name="Springer D."/>
            <person name="Dromer F."/>
            <person name="Young S."/>
            <person name="Zeng Q."/>
            <person name="Chapman S."/>
            <person name="Gujja S."/>
            <person name="Saif S."/>
            <person name="Birren B."/>
        </authorList>
    </citation>
    <scope>NUCLEOTIDE SEQUENCE</scope>
    <source>
        <strain evidence="2">CBS 7841</strain>
    </source>
</reference>
<feature type="compositionally biased region" description="Polar residues" evidence="1">
    <location>
        <begin position="586"/>
        <end position="595"/>
    </location>
</feature>
<sequence length="715" mass="80074">MPDATEADVLVYHLSVVCGLLPSGKESPFVETRPISFEDVTSDVSPCATQNEIKSGKREASFLQTVSRLKKPRNYVEGSAIDRIKEVDTMTPKKRKSKAQNEGRAKAESGWIMLPEQPFETSASDKIRGLPAHLLSQRDGEKKEKKNSSKEKGKEHKTETIVEQLMPAFTTATEDCLKPKEQQKRNKTEKDVGKKLFIAASSIPLGMNETTNNAKPIRKDKVIIPNTVVRSMAFATAADKEEEKPINHPSTKLKRKLDQSKASPKLSHSNRRKSLPGRAASSINDSTKGATVAPKSSNPTIRLMKTKEVPRSVTPLSKPSTPDARMRRALSMPVTEADVIRFHLTGSTSPAPSISQSPLTVMSRVKKKKRDSTLEIPLRQNMLPKPLDLEKEGKDDVNEFKFNQLNVGKNRSISNASKAVSASDRIAPFETLKGNKGLTVNKMTSNPASEYKLSASRLPSPELKTPESPLLHMLSLKHNSFKKTKTQKRLKKEKVMSGIDMGKESTDMETQMKSISQYEATNKEVPKEDANSMGDSSEKSKQGKKFKDVDDQKDSKDERIKKKDGKGERIKKKDSKKDKTSAASSRISSTPTESKSTIFAHALPKIAATPLSSKKKIRLTELPVPIYSPRQTSKSYATNNHTALLAYFAWTRSKDERKTSKGKSRKRVQEIQRALPRNVRTKREQLEFQKQYVQRFYTKLQMRHNTDMKTPSDRD</sequence>
<feature type="compositionally biased region" description="Basic and acidic residues" evidence="1">
    <location>
        <begin position="521"/>
        <end position="568"/>
    </location>
</feature>
<feature type="compositionally biased region" description="Polar residues" evidence="1">
    <location>
        <begin position="508"/>
        <end position="520"/>
    </location>
</feature>
<dbReference type="KEGG" id="cdep:91087940"/>
<feature type="compositionally biased region" description="Basic residues" evidence="1">
    <location>
        <begin position="482"/>
        <end position="492"/>
    </location>
</feature>
<dbReference type="EMBL" id="CP143787">
    <property type="protein sequence ID" value="WVN88519.1"/>
    <property type="molecule type" value="Genomic_DNA"/>
</dbReference>
<accession>A0AAJ8JUH0</accession>
<dbReference type="GeneID" id="91087940"/>
<name>A0AAJ8JUH0_9TREE</name>
<evidence type="ECO:0000313" key="2">
    <source>
        <dbReference type="EMBL" id="WVN88519.1"/>
    </source>
</evidence>
<gene>
    <name evidence="2" type="ORF">L203_103730</name>
</gene>
<protein>
    <submittedName>
        <fullName evidence="2">Uncharacterized protein</fullName>
    </submittedName>
</protein>
<organism evidence="2 3">
    <name type="scientific">Cryptococcus depauperatus CBS 7841</name>
    <dbReference type="NCBI Taxonomy" id="1295531"/>
    <lineage>
        <taxon>Eukaryota</taxon>
        <taxon>Fungi</taxon>
        <taxon>Dikarya</taxon>
        <taxon>Basidiomycota</taxon>
        <taxon>Agaricomycotina</taxon>
        <taxon>Tremellomycetes</taxon>
        <taxon>Tremellales</taxon>
        <taxon>Cryptococcaceae</taxon>
        <taxon>Cryptococcus</taxon>
    </lineage>
</organism>
<keyword evidence="3" id="KW-1185">Reference proteome</keyword>
<reference evidence="2" key="3">
    <citation type="submission" date="2024-01" db="EMBL/GenBank/DDBJ databases">
        <authorList>
            <person name="Coelho M.A."/>
            <person name="David-Palma M."/>
            <person name="Shea T."/>
            <person name="Sun S."/>
            <person name="Cuomo C.A."/>
            <person name="Heitman J."/>
        </authorList>
    </citation>
    <scope>NUCLEOTIDE SEQUENCE</scope>
    <source>
        <strain evidence="2">CBS 7841</strain>
    </source>
</reference>
<dbReference type="RefSeq" id="XP_066069219.1">
    <property type="nucleotide sequence ID" value="XM_066213122.1"/>
</dbReference>
<feature type="compositionally biased region" description="Polar residues" evidence="1">
    <location>
        <begin position="281"/>
        <end position="300"/>
    </location>
</feature>
<evidence type="ECO:0000256" key="1">
    <source>
        <dbReference type="SAM" id="MobiDB-lite"/>
    </source>
</evidence>
<feature type="region of interest" description="Disordered" evidence="1">
    <location>
        <begin position="482"/>
        <end position="595"/>
    </location>
</feature>
<feature type="compositionally biased region" description="Basic and acidic residues" evidence="1">
    <location>
        <begin position="136"/>
        <end position="160"/>
    </location>
</feature>
<dbReference type="AlphaFoldDB" id="A0AAJ8JUH0"/>
<reference evidence="2" key="2">
    <citation type="journal article" date="2022" name="Elife">
        <title>Obligate sexual reproduction of a homothallic fungus closely related to the Cryptococcus pathogenic species complex.</title>
        <authorList>
            <person name="Passer A.R."/>
            <person name="Clancey S.A."/>
            <person name="Shea T."/>
            <person name="David-Palma M."/>
            <person name="Averette A.F."/>
            <person name="Boekhout T."/>
            <person name="Porcel B.M."/>
            <person name="Nowrousian M."/>
            <person name="Cuomo C.A."/>
            <person name="Sun S."/>
            <person name="Heitman J."/>
            <person name="Coelho M.A."/>
        </authorList>
    </citation>
    <scope>NUCLEOTIDE SEQUENCE</scope>
    <source>
        <strain evidence="2">CBS 7841</strain>
    </source>
</reference>
<evidence type="ECO:0000313" key="3">
    <source>
        <dbReference type="Proteomes" id="UP000094043"/>
    </source>
</evidence>